<name>A0A5J9VT18_9POAL</name>
<accession>A0A5J9VT18</accession>
<dbReference type="Gramene" id="TVU38757">
    <property type="protein sequence ID" value="TVU38757"/>
    <property type="gene ID" value="EJB05_12143"/>
</dbReference>
<reference evidence="2 3" key="1">
    <citation type="journal article" date="2019" name="Sci. Rep.">
        <title>A high-quality genome of Eragrostis curvula grass provides insights into Poaceae evolution and supports new strategies to enhance forage quality.</title>
        <authorList>
            <person name="Carballo J."/>
            <person name="Santos B.A.C.M."/>
            <person name="Zappacosta D."/>
            <person name="Garbus I."/>
            <person name="Selva J.P."/>
            <person name="Gallo C.A."/>
            <person name="Diaz A."/>
            <person name="Albertini E."/>
            <person name="Caccamo M."/>
            <person name="Echenique V."/>
        </authorList>
    </citation>
    <scope>NUCLEOTIDE SEQUENCE [LARGE SCALE GENOMIC DNA]</scope>
    <source>
        <strain evidence="3">cv. Victoria</strain>
        <tissue evidence="2">Leaf</tissue>
    </source>
</reference>
<dbReference type="Proteomes" id="UP000324897">
    <property type="component" value="Chromosome 4"/>
</dbReference>
<comment type="caution">
    <text evidence="2">The sequence shown here is derived from an EMBL/GenBank/DDBJ whole genome shotgun (WGS) entry which is preliminary data.</text>
</comment>
<protein>
    <submittedName>
        <fullName evidence="2">Uncharacterized protein</fullName>
    </submittedName>
</protein>
<sequence>MGRRGAPVSMRRLPAKSRSTMPMTAGGSLLAVNRSGFRTARVATQARKGEPRLHRAPKTAPPILPPAIIFRLFARTPSRQDRQRSGGMSCVHCAIPYTVRSFAWDHDHGASPAAYLFGRIAALSASALNSLVMSSSNRAAAACGTVPGFVMSTHSGALLKAERKSLSENRSWYSSE</sequence>
<dbReference type="OrthoDB" id="10474452at2759"/>
<proteinExistence type="predicted"/>
<dbReference type="AlphaFoldDB" id="A0A5J9VT18"/>
<organism evidence="2 3">
    <name type="scientific">Eragrostis curvula</name>
    <name type="common">weeping love grass</name>
    <dbReference type="NCBI Taxonomy" id="38414"/>
    <lineage>
        <taxon>Eukaryota</taxon>
        <taxon>Viridiplantae</taxon>
        <taxon>Streptophyta</taxon>
        <taxon>Embryophyta</taxon>
        <taxon>Tracheophyta</taxon>
        <taxon>Spermatophyta</taxon>
        <taxon>Magnoliopsida</taxon>
        <taxon>Liliopsida</taxon>
        <taxon>Poales</taxon>
        <taxon>Poaceae</taxon>
        <taxon>PACMAD clade</taxon>
        <taxon>Chloridoideae</taxon>
        <taxon>Eragrostideae</taxon>
        <taxon>Eragrostidinae</taxon>
        <taxon>Eragrostis</taxon>
    </lineage>
</organism>
<evidence type="ECO:0000313" key="3">
    <source>
        <dbReference type="Proteomes" id="UP000324897"/>
    </source>
</evidence>
<evidence type="ECO:0000256" key="1">
    <source>
        <dbReference type="SAM" id="MobiDB-lite"/>
    </source>
</evidence>
<dbReference type="EMBL" id="RWGY01000007">
    <property type="protein sequence ID" value="TVU38757.1"/>
    <property type="molecule type" value="Genomic_DNA"/>
</dbReference>
<evidence type="ECO:0000313" key="2">
    <source>
        <dbReference type="EMBL" id="TVU38757.1"/>
    </source>
</evidence>
<feature type="region of interest" description="Disordered" evidence="1">
    <location>
        <begin position="1"/>
        <end position="23"/>
    </location>
</feature>
<gene>
    <name evidence="2" type="ORF">EJB05_12143</name>
</gene>
<keyword evidence="3" id="KW-1185">Reference proteome</keyword>